<proteinExistence type="predicted"/>
<gene>
    <name evidence="1" type="ORF">CHIRRI_LOCUS10678</name>
</gene>
<protein>
    <submittedName>
        <fullName evidence="1">Uncharacterized protein</fullName>
    </submittedName>
</protein>
<reference evidence="1" key="1">
    <citation type="submission" date="2022-01" db="EMBL/GenBank/DDBJ databases">
        <authorList>
            <person name="King R."/>
        </authorList>
    </citation>
    <scope>NUCLEOTIDE SEQUENCE</scope>
</reference>
<reference evidence="1" key="2">
    <citation type="submission" date="2022-10" db="EMBL/GenBank/DDBJ databases">
        <authorList>
            <consortium name="ENA_rothamsted_submissions"/>
            <consortium name="culmorum"/>
            <person name="King R."/>
        </authorList>
    </citation>
    <scope>NUCLEOTIDE SEQUENCE</scope>
</reference>
<dbReference type="EMBL" id="OU895879">
    <property type="protein sequence ID" value="CAG9807832.1"/>
    <property type="molecule type" value="Genomic_DNA"/>
</dbReference>
<dbReference type="OrthoDB" id="7791357at2759"/>
<sequence length="341" mass="39862">MSGSEGTCAYLQLILSIYKAYIEKETDPLNRLYHAYYAVSFIRRWRSDLDNKSCGDFITSNVWTCVELNFVFLLSLILKELGHIIIIWNSQPCEELFRTLRSLSSFCLTEINFSSLEVLEKINRIQILHDIAFDLRENFVLPENEKIKSDSLISNDVPVYYPSIEECKTVLDKASKDAEQMCKTLKMKKIEECNPEINNHNKKNNLWLLVDEKFRVSKDRSMWFRSGRKEITIERVITEDNFYKIKALVHGDVICMKSDLDTNVCIIGKVMNFKYEHETAKKDKKFPFSYVMLNINKKVSLRLSPCVYVTKRAKLMPCNLKYIPISSYILSVKENNYSKVP</sequence>
<accession>A0A9N9RZB8</accession>
<name>A0A9N9RZB8_9DIPT</name>
<organism evidence="1 2">
    <name type="scientific">Chironomus riparius</name>
    <dbReference type="NCBI Taxonomy" id="315576"/>
    <lineage>
        <taxon>Eukaryota</taxon>
        <taxon>Metazoa</taxon>
        <taxon>Ecdysozoa</taxon>
        <taxon>Arthropoda</taxon>
        <taxon>Hexapoda</taxon>
        <taxon>Insecta</taxon>
        <taxon>Pterygota</taxon>
        <taxon>Neoptera</taxon>
        <taxon>Endopterygota</taxon>
        <taxon>Diptera</taxon>
        <taxon>Nematocera</taxon>
        <taxon>Chironomoidea</taxon>
        <taxon>Chironomidae</taxon>
        <taxon>Chironominae</taxon>
        <taxon>Chironomus</taxon>
    </lineage>
</organism>
<evidence type="ECO:0000313" key="1">
    <source>
        <dbReference type="EMBL" id="CAG9807832.1"/>
    </source>
</evidence>
<keyword evidence="2" id="KW-1185">Reference proteome</keyword>
<dbReference type="Proteomes" id="UP001153620">
    <property type="component" value="Chromosome 3"/>
</dbReference>
<dbReference type="AlphaFoldDB" id="A0A9N9RZB8"/>
<evidence type="ECO:0000313" key="2">
    <source>
        <dbReference type="Proteomes" id="UP001153620"/>
    </source>
</evidence>